<dbReference type="SMART" id="SM00184">
    <property type="entry name" value="RING"/>
    <property type="match status" value="1"/>
</dbReference>
<evidence type="ECO:0000313" key="6">
    <source>
        <dbReference type="EMBL" id="KAE8713538.1"/>
    </source>
</evidence>
<evidence type="ECO:0000256" key="3">
    <source>
        <dbReference type="ARBA" id="ARBA00022833"/>
    </source>
</evidence>
<dbReference type="OrthoDB" id="8062037at2759"/>
<dbReference type="GO" id="GO:0008270">
    <property type="term" value="F:zinc ion binding"/>
    <property type="evidence" value="ECO:0007669"/>
    <property type="project" value="UniProtKB-KW"/>
</dbReference>
<dbReference type="PROSITE" id="PS50089">
    <property type="entry name" value="ZF_RING_2"/>
    <property type="match status" value="1"/>
</dbReference>
<keyword evidence="3" id="KW-0862">Zinc</keyword>
<name>A0A6A3BD79_HIBSY</name>
<dbReference type="PANTHER" id="PTHR45969:SF5">
    <property type="entry name" value="E3 UBIQUITIN-PROTEIN LIGASE RHA2A"/>
    <property type="match status" value="1"/>
</dbReference>
<keyword evidence="7" id="KW-1185">Reference proteome</keyword>
<evidence type="ECO:0000313" key="7">
    <source>
        <dbReference type="Proteomes" id="UP000436088"/>
    </source>
</evidence>
<evidence type="ECO:0000256" key="4">
    <source>
        <dbReference type="PROSITE-ProRule" id="PRU00175"/>
    </source>
</evidence>
<comment type="caution">
    <text evidence="6">The sequence shown here is derived from an EMBL/GenBank/DDBJ whole genome shotgun (WGS) entry which is preliminary data.</text>
</comment>
<gene>
    <name evidence="6" type="ORF">F3Y22_tig00110206pilonHSYRG00078</name>
</gene>
<sequence>MGLQSQLNDVSSDSIPLLLVAIIAKCVGYIRSLLSSFLHAIGLFPCPDQPTTSTIDDVGLLGSGLATLMVLAEQLNLNKTFSYKYRGGGKGSDCIVCLCGLRDGEQVRKLDCCRHVFHKDCFDGWLDHLNFNCPLCRSPLKTDHHRVGCTRKRVGQDLLAWFTSA</sequence>
<reference evidence="6" key="1">
    <citation type="submission" date="2019-09" db="EMBL/GenBank/DDBJ databases">
        <title>Draft genome information of white flower Hibiscus syriacus.</title>
        <authorList>
            <person name="Kim Y.-M."/>
        </authorList>
    </citation>
    <scope>NUCLEOTIDE SEQUENCE [LARGE SCALE GENOMIC DNA]</scope>
    <source>
        <strain evidence="6">YM2019G1</strain>
    </source>
</reference>
<accession>A0A6A3BD79</accession>
<dbReference type="Proteomes" id="UP000436088">
    <property type="component" value="Unassembled WGS sequence"/>
</dbReference>
<dbReference type="Pfam" id="PF13639">
    <property type="entry name" value="zf-RING_2"/>
    <property type="match status" value="1"/>
</dbReference>
<protein>
    <submittedName>
        <fullName evidence="6">E3 ubiquitin-protein ligase RHA2A</fullName>
    </submittedName>
</protein>
<dbReference type="PANTHER" id="PTHR45969">
    <property type="entry name" value="RING ZINC FINGER PROTEIN-RELATED"/>
    <property type="match status" value="1"/>
</dbReference>
<feature type="domain" description="RING-type" evidence="5">
    <location>
        <begin position="94"/>
        <end position="137"/>
    </location>
</feature>
<dbReference type="AlphaFoldDB" id="A0A6A3BD79"/>
<evidence type="ECO:0000256" key="1">
    <source>
        <dbReference type="ARBA" id="ARBA00022723"/>
    </source>
</evidence>
<dbReference type="InterPro" id="IPR001841">
    <property type="entry name" value="Znf_RING"/>
</dbReference>
<dbReference type="GO" id="GO:0061630">
    <property type="term" value="F:ubiquitin protein ligase activity"/>
    <property type="evidence" value="ECO:0007669"/>
    <property type="project" value="TreeGrafter"/>
</dbReference>
<organism evidence="6 7">
    <name type="scientific">Hibiscus syriacus</name>
    <name type="common">Rose of Sharon</name>
    <dbReference type="NCBI Taxonomy" id="106335"/>
    <lineage>
        <taxon>Eukaryota</taxon>
        <taxon>Viridiplantae</taxon>
        <taxon>Streptophyta</taxon>
        <taxon>Embryophyta</taxon>
        <taxon>Tracheophyta</taxon>
        <taxon>Spermatophyta</taxon>
        <taxon>Magnoliopsida</taxon>
        <taxon>eudicotyledons</taxon>
        <taxon>Gunneridae</taxon>
        <taxon>Pentapetalae</taxon>
        <taxon>rosids</taxon>
        <taxon>malvids</taxon>
        <taxon>Malvales</taxon>
        <taxon>Malvaceae</taxon>
        <taxon>Malvoideae</taxon>
        <taxon>Hibiscus</taxon>
    </lineage>
</organism>
<dbReference type="SUPFAM" id="SSF57850">
    <property type="entry name" value="RING/U-box"/>
    <property type="match status" value="1"/>
</dbReference>
<dbReference type="EMBL" id="VEPZ02000876">
    <property type="protein sequence ID" value="KAE8713538.1"/>
    <property type="molecule type" value="Genomic_DNA"/>
</dbReference>
<dbReference type="GO" id="GO:0016567">
    <property type="term" value="P:protein ubiquitination"/>
    <property type="evidence" value="ECO:0007669"/>
    <property type="project" value="TreeGrafter"/>
</dbReference>
<dbReference type="Gene3D" id="3.30.40.10">
    <property type="entry name" value="Zinc/RING finger domain, C3HC4 (zinc finger)"/>
    <property type="match status" value="1"/>
</dbReference>
<dbReference type="InterPro" id="IPR013083">
    <property type="entry name" value="Znf_RING/FYVE/PHD"/>
</dbReference>
<evidence type="ECO:0000256" key="2">
    <source>
        <dbReference type="ARBA" id="ARBA00022771"/>
    </source>
</evidence>
<evidence type="ECO:0000259" key="5">
    <source>
        <dbReference type="PROSITE" id="PS50089"/>
    </source>
</evidence>
<keyword evidence="1" id="KW-0479">Metal-binding</keyword>
<keyword evidence="2 4" id="KW-0863">Zinc-finger</keyword>
<proteinExistence type="predicted"/>